<reference evidence="1 2" key="1">
    <citation type="submission" date="2019-08" db="EMBL/GenBank/DDBJ databases">
        <title>In-depth cultivation of the pig gut microbiome towards novel bacterial diversity and tailored functional studies.</title>
        <authorList>
            <person name="Wylensek D."/>
            <person name="Hitch T.C.A."/>
            <person name="Clavel T."/>
        </authorList>
    </citation>
    <scope>NUCLEOTIDE SEQUENCE [LARGE SCALE GENOMIC DNA]</scope>
    <source>
        <strain evidence="1 2">Oil+RF-744-WCA-WT-11</strain>
    </source>
</reference>
<gene>
    <name evidence="1" type="ORF">FYJ35_11160</name>
</gene>
<dbReference type="SUPFAM" id="SSF46785">
    <property type="entry name" value="Winged helix' DNA-binding domain"/>
    <property type="match status" value="1"/>
</dbReference>
<dbReference type="Gene3D" id="1.10.10.10">
    <property type="entry name" value="Winged helix-like DNA-binding domain superfamily/Winged helix DNA-binding domain"/>
    <property type="match status" value="1"/>
</dbReference>
<comment type="caution">
    <text evidence="1">The sequence shown here is derived from an EMBL/GenBank/DDBJ whole genome shotgun (WGS) entry which is preliminary data.</text>
</comment>
<dbReference type="Proteomes" id="UP000481852">
    <property type="component" value="Unassembled WGS sequence"/>
</dbReference>
<keyword evidence="2" id="KW-1185">Reference proteome</keyword>
<organism evidence="1 2">
    <name type="scientific">Porcincola intestinalis</name>
    <dbReference type="NCBI Taxonomy" id="2606632"/>
    <lineage>
        <taxon>Bacteria</taxon>
        <taxon>Bacillati</taxon>
        <taxon>Bacillota</taxon>
        <taxon>Clostridia</taxon>
        <taxon>Lachnospirales</taxon>
        <taxon>Lachnospiraceae</taxon>
        <taxon>Porcincola</taxon>
    </lineage>
</organism>
<dbReference type="EMBL" id="VULZ01000013">
    <property type="protein sequence ID" value="MSS15586.1"/>
    <property type="molecule type" value="Genomic_DNA"/>
</dbReference>
<proteinExistence type="predicted"/>
<accession>A0A6L5X989</accession>
<evidence type="ECO:0000313" key="2">
    <source>
        <dbReference type="Proteomes" id="UP000481852"/>
    </source>
</evidence>
<evidence type="ECO:0000313" key="1">
    <source>
        <dbReference type="EMBL" id="MSS15586.1"/>
    </source>
</evidence>
<evidence type="ECO:0008006" key="3">
    <source>
        <dbReference type="Google" id="ProtNLM"/>
    </source>
</evidence>
<name>A0A6L5X989_9FIRM</name>
<dbReference type="InterPro" id="IPR018597">
    <property type="entry name" value="Phage_Tuc2009_YjcQ"/>
</dbReference>
<dbReference type="InterPro" id="IPR036390">
    <property type="entry name" value="WH_DNA-bd_sf"/>
</dbReference>
<dbReference type="RefSeq" id="WP_154526592.1">
    <property type="nucleotide sequence ID" value="NZ_VULZ01000013.1"/>
</dbReference>
<dbReference type="AlphaFoldDB" id="A0A6L5X989"/>
<dbReference type="Pfam" id="PF09639">
    <property type="entry name" value="YjcQ"/>
    <property type="match status" value="1"/>
</dbReference>
<sequence>MKLEAPFCRWRFFHGRCSMAKDDYNVVVFKILTYLYACLKRTTLFDEKVFKQIIDKQSIPDEYLTDILRMMTEEDLITGLVFAKPWGNTYFLANEYGDMKITSYGIYYLSEDSTMSKVRDVLKDNTGLIGELIKMVL</sequence>
<dbReference type="InterPro" id="IPR036388">
    <property type="entry name" value="WH-like_DNA-bd_sf"/>
</dbReference>
<protein>
    <recommendedName>
        <fullName evidence="3">YjcQ protein</fullName>
    </recommendedName>
</protein>